<keyword evidence="3" id="KW-1185">Reference proteome</keyword>
<dbReference type="GO" id="GO:0016301">
    <property type="term" value="F:kinase activity"/>
    <property type="evidence" value="ECO:0007669"/>
    <property type="project" value="UniProtKB-KW"/>
</dbReference>
<name>A0A1B8H0N6_9GAMM</name>
<keyword evidence="2" id="KW-0418">Kinase</keyword>
<dbReference type="AlphaFoldDB" id="A0A1B8H0N6"/>
<sequence>MRNIIYIATSLDGYIADAQDKLDWLFAVPNPEQDDMGFAAFMQGIDAVVMGRKTFETVCNFDGAWPYDKPVFVLSRSVTELPEKLTGHAVQLMQGDINEVLNTIRSAGYQTLYIDGGTAAQQCLAEDLIDEMVITTVPVLLGGGKPLFGTLSEPLQFVHIKTERYFEYMVKNTWYRQRDQAAQA</sequence>
<evidence type="ECO:0000259" key="1">
    <source>
        <dbReference type="Pfam" id="PF01872"/>
    </source>
</evidence>
<dbReference type="InterPro" id="IPR024072">
    <property type="entry name" value="DHFR-like_dom_sf"/>
</dbReference>
<evidence type="ECO:0000313" key="2">
    <source>
        <dbReference type="EMBL" id="OBU02635.1"/>
    </source>
</evidence>
<evidence type="ECO:0000313" key="3">
    <source>
        <dbReference type="Proteomes" id="UP000092377"/>
    </source>
</evidence>
<feature type="domain" description="Bacterial bifunctional deaminase-reductase C-terminal" evidence="1">
    <location>
        <begin position="5"/>
        <end position="160"/>
    </location>
</feature>
<dbReference type="OrthoDB" id="9782335at2"/>
<gene>
    <name evidence="2" type="ORF">AYY18_11520</name>
</gene>
<accession>A0A1B8H0N6</accession>
<dbReference type="PANTHER" id="PTHR38011:SF11">
    <property type="entry name" value="2,5-DIAMINO-6-RIBOSYLAMINO-4(3H)-PYRIMIDINONE 5'-PHOSPHATE REDUCTASE"/>
    <property type="match status" value="1"/>
</dbReference>
<dbReference type="InterPro" id="IPR050765">
    <property type="entry name" value="Riboflavin_Biosynth_HTPR"/>
</dbReference>
<dbReference type="InterPro" id="IPR002734">
    <property type="entry name" value="RibDG_C"/>
</dbReference>
<dbReference type="PANTHER" id="PTHR38011">
    <property type="entry name" value="DIHYDROFOLATE REDUCTASE FAMILY PROTEIN (AFU_ORTHOLOGUE AFUA_8G06820)"/>
    <property type="match status" value="1"/>
</dbReference>
<keyword evidence="2" id="KW-0808">Transferase</keyword>
<dbReference type="Pfam" id="PF01872">
    <property type="entry name" value="RibD_C"/>
    <property type="match status" value="1"/>
</dbReference>
<dbReference type="SUPFAM" id="SSF53597">
    <property type="entry name" value="Dihydrofolate reductase-like"/>
    <property type="match status" value="1"/>
</dbReference>
<dbReference type="GO" id="GO:0009231">
    <property type="term" value="P:riboflavin biosynthetic process"/>
    <property type="evidence" value="ECO:0007669"/>
    <property type="project" value="InterPro"/>
</dbReference>
<organism evidence="2 3">
    <name type="scientific">Morganella psychrotolerans</name>
    <dbReference type="NCBI Taxonomy" id="368603"/>
    <lineage>
        <taxon>Bacteria</taxon>
        <taxon>Pseudomonadati</taxon>
        <taxon>Pseudomonadota</taxon>
        <taxon>Gammaproteobacteria</taxon>
        <taxon>Enterobacterales</taxon>
        <taxon>Morganellaceae</taxon>
        <taxon>Morganella</taxon>
    </lineage>
</organism>
<comment type="caution">
    <text evidence="2">The sequence shown here is derived from an EMBL/GenBank/DDBJ whole genome shotgun (WGS) entry which is preliminary data.</text>
</comment>
<protein>
    <submittedName>
        <fullName evidence="2">Diacylglycerol kinase</fullName>
    </submittedName>
</protein>
<dbReference type="RefSeq" id="WP_067406182.1">
    <property type="nucleotide sequence ID" value="NZ_LZEY01000060.1"/>
</dbReference>
<reference evidence="3" key="1">
    <citation type="submission" date="2016-06" db="EMBL/GenBank/DDBJ databases">
        <authorList>
            <person name="Butler K."/>
        </authorList>
    </citation>
    <scope>NUCLEOTIDE SEQUENCE [LARGE SCALE GENOMIC DNA]</scope>
    <source>
        <strain evidence="3">GCSL-Mp20</strain>
    </source>
</reference>
<proteinExistence type="predicted"/>
<dbReference type="GO" id="GO:0008703">
    <property type="term" value="F:5-amino-6-(5-phosphoribosylamino)uracil reductase activity"/>
    <property type="evidence" value="ECO:0007669"/>
    <property type="project" value="InterPro"/>
</dbReference>
<dbReference type="EMBL" id="LZEY01000060">
    <property type="protein sequence ID" value="OBU02635.1"/>
    <property type="molecule type" value="Genomic_DNA"/>
</dbReference>
<dbReference type="Gene3D" id="3.40.430.10">
    <property type="entry name" value="Dihydrofolate Reductase, subunit A"/>
    <property type="match status" value="1"/>
</dbReference>
<dbReference type="Proteomes" id="UP000092377">
    <property type="component" value="Unassembled WGS sequence"/>
</dbReference>